<dbReference type="GO" id="GO:0016020">
    <property type="term" value="C:membrane"/>
    <property type="evidence" value="ECO:0007669"/>
    <property type="project" value="UniProtKB-SubCell"/>
</dbReference>
<comment type="subcellular location">
    <subcellularLocation>
        <location evidence="1">Membrane</location>
        <topology evidence="1">Multi-pass membrane protein</topology>
    </subcellularLocation>
</comment>
<feature type="transmembrane region" description="Helical" evidence="8">
    <location>
        <begin position="77"/>
        <end position="94"/>
    </location>
</feature>
<protein>
    <submittedName>
        <fullName evidence="9">Spore germination protein KB</fullName>
    </submittedName>
</protein>
<evidence type="ECO:0000256" key="6">
    <source>
        <dbReference type="ARBA" id="ARBA00022989"/>
    </source>
</evidence>
<organism evidence="9 10">
    <name type="scientific">Paenibacillus endophyticus</name>
    <dbReference type="NCBI Taxonomy" id="1294268"/>
    <lineage>
        <taxon>Bacteria</taxon>
        <taxon>Bacillati</taxon>
        <taxon>Bacillota</taxon>
        <taxon>Bacilli</taxon>
        <taxon>Bacillales</taxon>
        <taxon>Paenibacillaceae</taxon>
        <taxon>Paenibacillus</taxon>
    </lineage>
</organism>
<evidence type="ECO:0000313" key="10">
    <source>
        <dbReference type="Proteomes" id="UP000518605"/>
    </source>
</evidence>
<dbReference type="NCBIfam" id="TIGR00912">
    <property type="entry name" value="2A0309"/>
    <property type="match status" value="1"/>
</dbReference>
<feature type="transmembrane region" description="Helical" evidence="8">
    <location>
        <begin position="301"/>
        <end position="321"/>
    </location>
</feature>
<name>A0A7W5C4Y1_9BACL</name>
<proteinExistence type="inferred from homology"/>
<evidence type="ECO:0000256" key="8">
    <source>
        <dbReference type="SAM" id="Phobius"/>
    </source>
</evidence>
<keyword evidence="7 8" id="KW-0472">Membrane</keyword>
<feature type="transmembrane region" description="Helical" evidence="8">
    <location>
        <begin position="34"/>
        <end position="56"/>
    </location>
</feature>
<evidence type="ECO:0000313" key="9">
    <source>
        <dbReference type="EMBL" id="MBB3150154.1"/>
    </source>
</evidence>
<evidence type="ECO:0000256" key="7">
    <source>
        <dbReference type="ARBA" id="ARBA00023136"/>
    </source>
</evidence>
<evidence type="ECO:0000256" key="1">
    <source>
        <dbReference type="ARBA" id="ARBA00004141"/>
    </source>
</evidence>
<keyword evidence="3" id="KW-0813">Transport</keyword>
<gene>
    <name evidence="9" type="ORF">FHS16_000186</name>
</gene>
<dbReference type="EMBL" id="JACHXW010000001">
    <property type="protein sequence ID" value="MBB3150154.1"/>
    <property type="molecule type" value="Genomic_DNA"/>
</dbReference>
<sequence>MERISLNQLGSMIVLFLIGSSSLFLLASDASKDAWLAVIVGMLCGLLILWGVNLSLYRLMPHRNLIEIIFELMGKPLGYVVSIIYVLYFCYKSIRNVREFGDLIIMYLLPQTPLPVLILVVCLLATYTVFHGLDVFFRMAEAILPVVIIIYIFLFLLVAWSGLLHVENVTPVLDDGFKPVWEAAVPELISFPFGEIILFMMFWKYTEHRGNMVSLVVKCFLFSGLFITFTNFFILAGLGSLAGNVTIPLMQMTNLIDFAQFLERIDPLVALLLFTGVFFKLTAYYFGAVLAMRQMTNAPKIAAVLTIGAIIYFGSFLFRNYMEQVWFGFQYNVKYHFPILQIWIPVLLLVLAIIKKRRSEKVHAK</sequence>
<dbReference type="PANTHER" id="PTHR34975">
    <property type="entry name" value="SPORE GERMINATION PROTEIN A2"/>
    <property type="match status" value="1"/>
</dbReference>
<keyword evidence="5 8" id="KW-0812">Transmembrane</keyword>
<evidence type="ECO:0000256" key="2">
    <source>
        <dbReference type="ARBA" id="ARBA00007998"/>
    </source>
</evidence>
<reference evidence="9 10" key="1">
    <citation type="submission" date="2020-08" db="EMBL/GenBank/DDBJ databases">
        <title>Genomic Encyclopedia of Type Strains, Phase III (KMG-III): the genomes of soil and plant-associated and newly described type strains.</title>
        <authorList>
            <person name="Whitman W."/>
        </authorList>
    </citation>
    <scope>NUCLEOTIDE SEQUENCE [LARGE SCALE GENOMIC DNA]</scope>
    <source>
        <strain evidence="9 10">CECT 8234</strain>
    </source>
</reference>
<keyword evidence="4" id="KW-0309">Germination</keyword>
<feature type="transmembrane region" description="Helical" evidence="8">
    <location>
        <begin position="268"/>
        <end position="289"/>
    </location>
</feature>
<comment type="similarity">
    <text evidence="2">Belongs to the amino acid-polyamine-organocation (APC) superfamily. Spore germination protein (SGP) (TC 2.A.3.9) family.</text>
</comment>
<dbReference type="Proteomes" id="UP000518605">
    <property type="component" value="Unassembled WGS sequence"/>
</dbReference>
<feature type="transmembrane region" description="Helical" evidence="8">
    <location>
        <begin position="183"/>
        <end position="203"/>
    </location>
</feature>
<dbReference type="InterPro" id="IPR004761">
    <property type="entry name" value="Spore_GerAB"/>
</dbReference>
<feature type="transmembrane region" description="Helical" evidence="8">
    <location>
        <begin position="333"/>
        <end position="354"/>
    </location>
</feature>
<accession>A0A7W5C4Y1</accession>
<evidence type="ECO:0000256" key="5">
    <source>
        <dbReference type="ARBA" id="ARBA00022692"/>
    </source>
</evidence>
<dbReference type="PANTHER" id="PTHR34975:SF2">
    <property type="entry name" value="SPORE GERMINATION PROTEIN A2"/>
    <property type="match status" value="1"/>
</dbReference>
<feature type="transmembrane region" description="Helical" evidence="8">
    <location>
        <begin position="215"/>
        <end position="242"/>
    </location>
</feature>
<dbReference type="GO" id="GO:0009847">
    <property type="term" value="P:spore germination"/>
    <property type="evidence" value="ECO:0007669"/>
    <property type="project" value="InterPro"/>
</dbReference>
<feature type="transmembrane region" description="Helical" evidence="8">
    <location>
        <begin position="114"/>
        <end position="130"/>
    </location>
</feature>
<dbReference type="AlphaFoldDB" id="A0A7W5C4Y1"/>
<keyword evidence="10" id="KW-1185">Reference proteome</keyword>
<feature type="transmembrane region" description="Helical" evidence="8">
    <location>
        <begin position="142"/>
        <end position="163"/>
    </location>
</feature>
<evidence type="ECO:0000256" key="3">
    <source>
        <dbReference type="ARBA" id="ARBA00022448"/>
    </source>
</evidence>
<evidence type="ECO:0000256" key="4">
    <source>
        <dbReference type="ARBA" id="ARBA00022544"/>
    </source>
</evidence>
<comment type="caution">
    <text evidence="9">The sequence shown here is derived from an EMBL/GenBank/DDBJ whole genome shotgun (WGS) entry which is preliminary data.</text>
</comment>
<keyword evidence="6 8" id="KW-1133">Transmembrane helix</keyword>
<dbReference type="RefSeq" id="WP_246431516.1">
    <property type="nucleotide sequence ID" value="NZ_CBCSLB010000001.1"/>
</dbReference>
<dbReference type="Pfam" id="PF03845">
    <property type="entry name" value="Spore_permease"/>
    <property type="match status" value="1"/>
</dbReference>
<feature type="transmembrane region" description="Helical" evidence="8">
    <location>
        <begin position="9"/>
        <end position="28"/>
    </location>
</feature>